<feature type="transmembrane region" description="Helical" evidence="1">
    <location>
        <begin position="367"/>
        <end position="387"/>
    </location>
</feature>
<feature type="transmembrane region" description="Helical" evidence="1">
    <location>
        <begin position="156"/>
        <end position="182"/>
    </location>
</feature>
<accession>A0AB39L987</accession>
<feature type="transmembrane region" description="Helical" evidence="1">
    <location>
        <begin position="393"/>
        <end position="410"/>
    </location>
</feature>
<evidence type="ECO:0000313" key="2">
    <source>
        <dbReference type="EMBL" id="XDP47027.1"/>
    </source>
</evidence>
<feature type="transmembrane region" description="Helical" evidence="1">
    <location>
        <begin position="202"/>
        <end position="225"/>
    </location>
</feature>
<dbReference type="KEGG" id="spue:AB5L97_08600"/>
<protein>
    <submittedName>
        <fullName evidence="2">Uncharacterized protein</fullName>
    </submittedName>
</protein>
<sequence>MENKALRVVFPIFLGILIALLVGFGVQVFYPQPEMYVGPQGGSENTYLAYHQTLQDYNGIVSGAVSAIGAVPLVVGSLLPKRLVVIADGLLLGGVFTLVYAAGRGMGATAGLGTAASFAAVGVGFLLALAALFVRQTGWTLRRNARASSSSDVDDATLAVVFPLAAAPLAAMVVSLGIQAFYAQPYLGGYFGSGYPDTMAVYGRNSALIASSAAVVLLAAGFALVRRASIPADALLLGGLVALVMGTTRAISPKTAVVSFVVGVFALLVALVVGHLRMVGRRWLPAAEADGSGPRAGSRMFAVLHPLATGVLAVVVFFVGINAFYPEPTVGGTQSAWLRTVSLSATIVAVVLLVASLALGRISSADANALLVSGLFTLVAGVVPAAMAGEQTIVFIALAVALVVVLFVGYRRFAGRGRGPKAPMGAPPLPPAPAA</sequence>
<dbReference type="RefSeq" id="WP_369047194.1">
    <property type="nucleotide sequence ID" value="NZ_CP163302.1"/>
</dbReference>
<evidence type="ECO:0000256" key="1">
    <source>
        <dbReference type="SAM" id="Phobius"/>
    </source>
</evidence>
<proteinExistence type="predicted"/>
<keyword evidence="1" id="KW-0812">Transmembrane</keyword>
<reference evidence="2" key="1">
    <citation type="submission" date="2024-07" db="EMBL/GenBank/DDBJ databases">
        <authorList>
            <person name="fu j."/>
        </authorList>
    </citation>
    <scope>NUCLEOTIDE SEQUENCE</scope>
    <source>
        <strain evidence="2">P10A9</strain>
    </source>
</reference>
<keyword evidence="1" id="KW-1133">Transmembrane helix</keyword>
<keyword evidence="1" id="KW-0472">Membrane</keyword>
<feature type="transmembrane region" description="Helical" evidence="1">
    <location>
        <begin position="257"/>
        <end position="279"/>
    </location>
</feature>
<feature type="transmembrane region" description="Helical" evidence="1">
    <location>
        <begin position="115"/>
        <end position="135"/>
    </location>
</feature>
<dbReference type="EMBL" id="CP163302">
    <property type="protein sequence ID" value="XDP47027.1"/>
    <property type="molecule type" value="Genomic_DNA"/>
</dbReference>
<organism evidence="2">
    <name type="scientific">Sinomonas puerhi</name>
    <dbReference type="NCBI Taxonomy" id="3238584"/>
    <lineage>
        <taxon>Bacteria</taxon>
        <taxon>Bacillati</taxon>
        <taxon>Actinomycetota</taxon>
        <taxon>Actinomycetes</taxon>
        <taxon>Micrococcales</taxon>
        <taxon>Micrococcaceae</taxon>
        <taxon>Sinomonas</taxon>
    </lineage>
</organism>
<gene>
    <name evidence="2" type="ORF">AB5L97_08600</name>
</gene>
<feature type="transmembrane region" description="Helical" evidence="1">
    <location>
        <begin position="12"/>
        <end position="30"/>
    </location>
</feature>
<feature type="transmembrane region" description="Helical" evidence="1">
    <location>
        <begin position="232"/>
        <end position="251"/>
    </location>
</feature>
<feature type="transmembrane region" description="Helical" evidence="1">
    <location>
        <begin position="300"/>
        <end position="325"/>
    </location>
</feature>
<name>A0AB39L987_9MICC</name>
<feature type="transmembrane region" description="Helical" evidence="1">
    <location>
        <begin position="83"/>
        <end position="103"/>
    </location>
</feature>
<feature type="transmembrane region" description="Helical" evidence="1">
    <location>
        <begin position="337"/>
        <end position="360"/>
    </location>
</feature>
<feature type="transmembrane region" description="Helical" evidence="1">
    <location>
        <begin position="57"/>
        <end position="76"/>
    </location>
</feature>
<dbReference type="AlphaFoldDB" id="A0AB39L987"/>